<accession>A0ABP5PGE9</accession>
<name>A0ABP5PGE9_9ACTN</name>
<gene>
    <name evidence="3" type="ORF">GCM10009850_061530</name>
</gene>
<dbReference type="SUPFAM" id="SSF51338">
    <property type="entry name" value="Composite domain of metallo-dependent hydrolases"/>
    <property type="match status" value="1"/>
</dbReference>
<dbReference type="InterPro" id="IPR032466">
    <property type="entry name" value="Metal_Hydrolase"/>
</dbReference>
<reference evidence="4" key="1">
    <citation type="journal article" date="2019" name="Int. J. Syst. Evol. Microbiol.">
        <title>The Global Catalogue of Microorganisms (GCM) 10K type strain sequencing project: providing services to taxonomists for standard genome sequencing and annotation.</title>
        <authorList>
            <consortium name="The Broad Institute Genomics Platform"/>
            <consortium name="The Broad Institute Genome Sequencing Center for Infectious Disease"/>
            <person name="Wu L."/>
            <person name="Ma J."/>
        </authorList>
    </citation>
    <scope>NUCLEOTIDE SEQUENCE [LARGE SCALE GENOMIC DNA]</scope>
    <source>
        <strain evidence="4">JCM 16114</strain>
    </source>
</reference>
<dbReference type="Proteomes" id="UP001499843">
    <property type="component" value="Unassembled WGS sequence"/>
</dbReference>
<sequence length="438" mass="46066">MLSEKLPLKLLAMTSTILIKNGVVIDTEPEPVVLGRVDVRVDGSRITEVGPGLPAEPGAEVIDATGALVLPGFVDTHRHTWQAGIRAVAPDIDFRGYMRRIITELAPNHRPRDLYAGNLAGALECLDSGVTTLLDWSHAQFSPEHTGEAVRALRASGIRAVFGYCYGGEPGGLAAETRRVRETHFGAPGLVTMALAALGPEIVGEERALEEWRLAAELGLPVTAHLGGHGSESAARGLAFLEENGLLATPTTFVHALYYTDEQLKRIAATGATASVSPVDEMNLGIGYPTTGRLRAAGIPTGLSADTVVCSPGDMFSQMRTAHLLERGRPDGAGLGFTTRDALRMATFEGAQVVGLGEVVGSLRPGKQADLQLLRTDRLGMASAHDPIAAVVLNADTGCVDTVMVGGRVVKRGGQLLHHDLPVVLAALAETAEAVVVM</sequence>
<keyword evidence="4" id="KW-1185">Reference proteome</keyword>
<dbReference type="InterPro" id="IPR011059">
    <property type="entry name" value="Metal-dep_hydrolase_composite"/>
</dbReference>
<dbReference type="InterPro" id="IPR006680">
    <property type="entry name" value="Amidohydro-rel"/>
</dbReference>
<comment type="caution">
    <text evidence="3">The sequence shown here is derived from an EMBL/GenBank/DDBJ whole genome shotgun (WGS) entry which is preliminary data.</text>
</comment>
<evidence type="ECO:0000259" key="2">
    <source>
        <dbReference type="Pfam" id="PF01979"/>
    </source>
</evidence>
<proteinExistence type="predicted"/>
<dbReference type="PANTHER" id="PTHR43794:SF11">
    <property type="entry name" value="AMIDOHYDROLASE-RELATED DOMAIN-CONTAINING PROTEIN"/>
    <property type="match status" value="1"/>
</dbReference>
<dbReference type="EMBL" id="BAAAQX010000017">
    <property type="protein sequence ID" value="GAA2210694.1"/>
    <property type="molecule type" value="Genomic_DNA"/>
</dbReference>
<evidence type="ECO:0000313" key="4">
    <source>
        <dbReference type="Proteomes" id="UP001499843"/>
    </source>
</evidence>
<dbReference type="PANTHER" id="PTHR43794">
    <property type="entry name" value="AMINOHYDROLASE SSNA-RELATED"/>
    <property type="match status" value="1"/>
</dbReference>
<dbReference type="InterPro" id="IPR050287">
    <property type="entry name" value="MTA/SAH_deaminase"/>
</dbReference>
<evidence type="ECO:0000313" key="3">
    <source>
        <dbReference type="EMBL" id="GAA2210694.1"/>
    </source>
</evidence>
<keyword evidence="1" id="KW-0378">Hydrolase</keyword>
<feature type="domain" description="Amidohydrolase-related" evidence="2">
    <location>
        <begin position="68"/>
        <end position="410"/>
    </location>
</feature>
<dbReference type="Pfam" id="PF01979">
    <property type="entry name" value="Amidohydro_1"/>
    <property type="match status" value="1"/>
</dbReference>
<protein>
    <submittedName>
        <fullName evidence="3">Amidohydrolase family protein</fullName>
    </submittedName>
</protein>
<organism evidence="3 4">
    <name type="scientific">Nonomuraea monospora</name>
    <dbReference type="NCBI Taxonomy" id="568818"/>
    <lineage>
        <taxon>Bacteria</taxon>
        <taxon>Bacillati</taxon>
        <taxon>Actinomycetota</taxon>
        <taxon>Actinomycetes</taxon>
        <taxon>Streptosporangiales</taxon>
        <taxon>Streptosporangiaceae</taxon>
        <taxon>Nonomuraea</taxon>
    </lineage>
</organism>
<dbReference type="Gene3D" id="3.20.20.140">
    <property type="entry name" value="Metal-dependent hydrolases"/>
    <property type="match status" value="1"/>
</dbReference>
<dbReference type="NCBIfam" id="NF006056">
    <property type="entry name" value="PRK08204.1"/>
    <property type="match status" value="1"/>
</dbReference>
<dbReference type="SUPFAM" id="SSF51556">
    <property type="entry name" value="Metallo-dependent hydrolases"/>
    <property type="match status" value="1"/>
</dbReference>
<evidence type="ECO:0000256" key="1">
    <source>
        <dbReference type="ARBA" id="ARBA00022801"/>
    </source>
</evidence>
<dbReference type="Gene3D" id="2.30.40.10">
    <property type="entry name" value="Urease, subunit C, domain 1"/>
    <property type="match status" value="1"/>
</dbReference>